<dbReference type="Proteomes" id="UP001497525">
    <property type="component" value="Unassembled WGS sequence"/>
</dbReference>
<comment type="caution">
    <text evidence="16">The sequence shown here is derived from an EMBL/GenBank/DDBJ whole genome shotgun (WGS) entry which is preliminary data.</text>
</comment>
<dbReference type="EC" id="1.11.1.24" evidence="2"/>
<dbReference type="InterPro" id="IPR019479">
    <property type="entry name" value="Peroxiredoxin_C"/>
</dbReference>
<dbReference type="AlphaFoldDB" id="A0AAV2T966"/>
<gene>
    <name evidence="16" type="ORF">CDAUBV1_LOCUS4402</name>
</gene>
<dbReference type="GO" id="GO:0042744">
    <property type="term" value="P:hydrogen peroxide catabolic process"/>
    <property type="evidence" value="ECO:0007669"/>
    <property type="project" value="TreeGrafter"/>
</dbReference>
<evidence type="ECO:0000313" key="16">
    <source>
        <dbReference type="EMBL" id="CAL5131863.1"/>
    </source>
</evidence>
<evidence type="ECO:0000256" key="1">
    <source>
        <dbReference type="ARBA" id="ARBA00009796"/>
    </source>
</evidence>
<comment type="function">
    <text evidence="13">Thiol-specific peroxidase that catalyzes the reduction of hydrogen peroxide and organic hydroperoxides to water and alcohols, respectively.</text>
</comment>
<evidence type="ECO:0000256" key="12">
    <source>
        <dbReference type="ARBA" id="ARBA00079296"/>
    </source>
</evidence>
<dbReference type="Pfam" id="PF10417">
    <property type="entry name" value="1-cysPrx_C"/>
    <property type="match status" value="1"/>
</dbReference>
<dbReference type="InterPro" id="IPR000866">
    <property type="entry name" value="AhpC/TSA"/>
</dbReference>
<dbReference type="PROSITE" id="PS51352">
    <property type="entry name" value="THIOREDOXIN_2"/>
    <property type="match status" value="1"/>
</dbReference>
<evidence type="ECO:0000256" key="4">
    <source>
        <dbReference type="ARBA" id="ARBA00022559"/>
    </source>
</evidence>
<evidence type="ECO:0000256" key="13">
    <source>
        <dbReference type="PIRNR" id="PIRNR000239"/>
    </source>
</evidence>
<evidence type="ECO:0000256" key="5">
    <source>
        <dbReference type="ARBA" id="ARBA00022862"/>
    </source>
</evidence>
<sequence>MTPHKPTVSRKKETMVLAITKPAPDFKGIALIDGAFKEISLKDYEGQYIVLFFYPADFTFVCPTEIIAFSDRSDEFKSKNCQVIACSTDSEYCHLAWTNIDRKKGGLGKMNIPLLADRTKTISKAYAVLDEEEGDTFRGVFIIDKKGILRQIIVNDKSVGRSIDEVIRLLDALQFVEEYGEVCPANWKKGKKTIKPDPTASQDFFGSAH</sequence>
<dbReference type="GO" id="GO:0008379">
    <property type="term" value="F:thioredoxin peroxidase activity"/>
    <property type="evidence" value="ECO:0007669"/>
    <property type="project" value="TreeGrafter"/>
</dbReference>
<evidence type="ECO:0000256" key="9">
    <source>
        <dbReference type="ARBA" id="ARBA00032077"/>
    </source>
</evidence>
<evidence type="ECO:0000256" key="3">
    <source>
        <dbReference type="ARBA" id="ARBA00018824"/>
    </source>
</evidence>
<evidence type="ECO:0000256" key="10">
    <source>
        <dbReference type="ARBA" id="ARBA00049091"/>
    </source>
</evidence>
<dbReference type="PANTHER" id="PTHR10681">
    <property type="entry name" value="THIOREDOXIN PEROXIDASE"/>
    <property type="match status" value="1"/>
</dbReference>
<evidence type="ECO:0000313" key="17">
    <source>
        <dbReference type="Proteomes" id="UP001497525"/>
    </source>
</evidence>
<feature type="domain" description="Thioredoxin" evidence="15">
    <location>
        <begin position="17"/>
        <end position="175"/>
    </location>
</feature>
<dbReference type="CDD" id="cd03015">
    <property type="entry name" value="PRX_Typ2cys"/>
    <property type="match status" value="1"/>
</dbReference>
<dbReference type="GO" id="GO:0045454">
    <property type="term" value="P:cell redox homeostasis"/>
    <property type="evidence" value="ECO:0007669"/>
    <property type="project" value="TreeGrafter"/>
</dbReference>
<dbReference type="SUPFAM" id="SSF52833">
    <property type="entry name" value="Thioredoxin-like"/>
    <property type="match status" value="1"/>
</dbReference>
<dbReference type="InterPro" id="IPR036249">
    <property type="entry name" value="Thioredoxin-like_sf"/>
</dbReference>
<accession>A0AAV2T966</accession>
<protein>
    <recommendedName>
        <fullName evidence="3">Thioredoxin peroxidase</fullName>
        <ecNumber evidence="2">1.11.1.24</ecNumber>
    </recommendedName>
    <alternativeName>
        <fullName evidence="9">Peroxiredoxin</fullName>
    </alternativeName>
    <alternativeName>
        <fullName evidence="11">Thioredoxin-dependent peroxide reductase</fullName>
    </alternativeName>
    <alternativeName>
        <fullName evidence="12">Thioredoxin-dependent peroxiredoxin</fullName>
    </alternativeName>
</protein>
<evidence type="ECO:0000256" key="11">
    <source>
        <dbReference type="ARBA" id="ARBA00078288"/>
    </source>
</evidence>
<evidence type="ECO:0000256" key="6">
    <source>
        <dbReference type="ARBA" id="ARBA00023002"/>
    </source>
</evidence>
<dbReference type="InterPro" id="IPR013766">
    <property type="entry name" value="Thioredoxin_domain"/>
</dbReference>
<evidence type="ECO:0000256" key="8">
    <source>
        <dbReference type="ARBA" id="ARBA00023284"/>
    </source>
</evidence>
<dbReference type="Pfam" id="PF00578">
    <property type="entry name" value="AhpC-TSA"/>
    <property type="match status" value="1"/>
</dbReference>
<dbReference type="PIRSF" id="PIRSF000239">
    <property type="entry name" value="AHPC"/>
    <property type="match status" value="1"/>
</dbReference>
<dbReference type="GO" id="GO:0005829">
    <property type="term" value="C:cytosol"/>
    <property type="evidence" value="ECO:0007669"/>
    <property type="project" value="TreeGrafter"/>
</dbReference>
<proteinExistence type="inferred from homology"/>
<keyword evidence="7" id="KW-1015">Disulfide bond</keyword>
<name>A0AAV2T966_CALDB</name>
<dbReference type="EMBL" id="CAXLJL010000112">
    <property type="protein sequence ID" value="CAL5131863.1"/>
    <property type="molecule type" value="Genomic_DNA"/>
</dbReference>
<keyword evidence="6 13" id="KW-0560">Oxidoreductase</keyword>
<organism evidence="16 17">
    <name type="scientific">Calicophoron daubneyi</name>
    <name type="common">Rumen fluke</name>
    <name type="synonym">Paramphistomum daubneyi</name>
    <dbReference type="NCBI Taxonomy" id="300641"/>
    <lineage>
        <taxon>Eukaryota</taxon>
        <taxon>Metazoa</taxon>
        <taxon>Spiralia</taxon>
        <taxon>Lophotrochozoa</taxon>
        <taxon>Platyhelminthes</taxon>
        <taxon>Trematoda</taxon>
        <taxon>Digenea</taxon>
        <taxon>Plagiorchiida</taxon>
        <taxon>Pronocephalata</taxon>
        <taxon>Paramphistomoidea</taxon>
        <taxon>Paramphistomidae</taxon>
        <taxon>Calicophoron</taxon>
    </lineage>
</organism>
<keyword evidence="8 13" id="KW-0676">Redox-active center</keyword>
<comment type="similarity">
    <text evidence="1">Belongs to the peroxiredoxin family. AhpC/Prx1 subfamily.</text>
</comment>
<keyword evidence="5 13" id="KW-0049">Antioxidant</keyword>
<dbReference type="FunFam" id="3.40.30.10:FF:000003">
    <property type="entry name" value="Peroxiredoxin 1"/>
    <property type="match status" value="1"/>
</dbReference>
<evidence type="ECO:0000256" key="2">
    <source>
        <dbReference type="ARBA" id="ARBA00013017"/>
    </source>
</evidence>
<reference evidence="16" key="1">
    <citation type="submission" date="2024-06" db="EMBL/GenBank/DDBJ databases">
        <authorList>
            <person name="Liu X."/>
            <person name="Lenzi L."/>
            <person name="Haldenby T S."/>
            <person name="Uol C."/>
        </authorList>
    </citation>
    <scope>NUCLEOTIDE SEQUENCE</scope>
</reference>
<feature type="active site" description="Cysteine sulfenic acid (-SOH) intermediate; for peroxidase activity" evidence="14">
    <location>
        <position position="62"/>
    </location>
</feature>
<dbReference type="InterPro" id="IPR024706">
    <property type="entry name" value="Peroxiredoxin_AhpC-typ"/>
</dbReference>
<keyword evidence="4 13" id="KW-0575">Peroxidase</keyword>
<dbReference type="Gene3D" id="3.40.30.10">
    <property type="entry name" value="Glutaredoxin"/>
    <property type="match status" value="1"/>
</dbReference>
<evidence type="ECO:0000256" key="7">
    <source>
        <dbReference type="ARBA" id="ARBA00023157"/>
    </source>
</evidence>
<dbReference type="InterPro" id="IPR050217">
    <property type="entry name" value="Peroxiredoxin"/>
</dbReference>
<evidence type="ECO:0000256" key="14">
    <source>
        <dbReference type="PIRSR" id="PIRSR000239-1"/>
    </source>
</evidence>
<dbReference type="GO" id="GO:0033554">
    <property type="term" value="P:cellular response to stress"/>
    <property type="evidence" value="ECO:0007669"/>
    <property type="project" value="TreeGrafter"/>
</dbReference>
<dbReference type="GO" id="GO:0006979">
    <property type="term" value="P:response to oxidative stress"/>
    <property type="evidence" value="ECO:0007669"/>
    <property type="project" value="TreeGrafter"/>
</dbReference>
<evidence type="ECO:0000259" key="15">
    <source>
        <dbReference type="PROSITE" id="PS51352"/>
    </source>
</evidence>
<dbReference type="PANTHER" id="PTHR10681:SF171">
    <property type="entry name" value="PEROXIREDOXIN 4"/>
    <property type="match status" value="1"/>
</dbReference>
<comment type="catalytic activity">
    <reaction evidence="10">
        <text>a hydroperoxide + [thioredoxin]-dithiol = an alcohol + [thioredoxin]-disulfide + H2O</text>
        <dbReference type="Rhea" id="RHEA:62620"/>
        <dbReference type="Rhea" id="RHEA-COMP:10698"/>
        <dbReference type="Rhea" id="RHEA-COMP:10700"/>
        <dbReference type="ChEBI" id="CHEBI:15377"/>
        <dbReference type="ChEBI" id="CHEBI:29950"/>
        <dbReference type="ChEBI" id="CHEBI:30879"/>
        <dbReference type="ChEBI" id="CHEBI:35924"/>
        <dbReference type="ChEBI" id="CHEBI:50058"/>
        <dbReference type="EC" id="1.11.1.24"/>
    </reaction>
</comment>